<keyword evidence="2" id="KW-1185">Reference proteome</keyword>
<reference evidence="1 2" key="1">
    <citation type="submission" date="2014-11" db="EMBL/GenBank/DDBJ databases">
        <title>Genetic blueprint of the zoonotic pathogen Toxocara canis.</title>
        <authorList>
            <person name="Zhu X.-Q."/>
            <person name="Korhonen P.K."/>
            <person name="Cai H."/>
            <person name="Young N.D."/>
            <person name="Nejsum P."/>
            <person name="von Samson-Himmelstjerna G."/>
            <person name="Boag P.R."/>
            <person name="Tan P."/>
            <person name="Li Q."/>
            <person name="Min J."/>
            <person name="Yang Y."/>
            <person name="Wang X."/>
            <person name="Fang X."/>
            <person name="Hall R.S."/>
            <person name="Hofmann A."/>
            <person name="Sternberg P.W."/>
            <person name="Jex A.R."/>
            <person name="Gasser R.B."/>
        </authorList>
    </citation>
    <scope>NUCLEOTIDE SEQUENCE [LARGE SCALE GENOMIC DNA]</scope>
    <source>
        <strain evidence="1">PN_DK_2014</strain>
    </source>
</reference>
<proteinExistence type="predicted"/>
<sequence>MARGTTSLCGIQILDRLRIISDRTRTSPELLIEREASRSVSPLLMINEYAAFSPTPPPFPNWEQNPSLSEVEPLLLNSTTAHIHHAPHQLDLREKNLTSAATAKRLENAMKSPNNNGRNFVLHERNKRICM</sequence>
<accession>A0A0B2VAB8</accession>
<dbReference type="EMBL" id="JPKZ01002210">
    <property type="protein sequence ID" value="KHN77940.1"/>
    <property type="molecule type" value="Genomic_DNA"/>
</dbReference>
<name>A0A0B2VAB8_TOXCA</name>
<dbReference type="AlphaFoldDB" id="A0A0B2VAB8"/>
<protein>
    <submittedName>
        <fullName evidence="1">Uncharacterized protein</fullName>
    </submittedName>
</protein>
<comment type="caution">
    <text evidence="1">The sequence shown here is derived from an EMBL/GenBank/DDBJ whole genome shotgun (WGS) entry which is preliminary data.</text>
</comment>
<evidence type="ECO:0000313" key="2">
    <source>
        <dbReference type="Proteomes" id="UP000031036"/>
    </source>
</evidence>
<dbReference type="Proteomes" id="UP000031036">
    <property type="component" value="Unassembled WGS sequence"/>
</dbReference>
<organism evidence="1 2">
    <name type="scientific">Toxocara canis</name>
    <name type="common">Canine roundworm</name>
    <dbReference type="NCBI Taxonomy" id="6265"/>
    <lineage>
        <taxon>Eukaryota</taxon>
        <taxon>Metazoa</taxon>
        <taxon>Ecdysozoa</taxon>
        <taxon>Nematoda</taxon>
        <taxon>Chromadorea</taxon>
        <taxon>Rhabditida</taxon>
        <taxon>Spirurina</taxon>
        <taxon>Ascaridomorpha</taxon>
        <taxon>Ascaridoidea</taxon>
        <taxon>Toxocaridae</taxon>
        <taxon>Toxocara</taxon>
    </lineage>
</organism>
<gene>
    <name evidence="1" type="ORF">Tcan_01847</name>
</gene>
<evidence type="ECO:0000313" key="1">
    <source>
        <dbReference type="EMBL" id="KHN77940.1"/>
    </source>
</evidence>